<sequence>MSCQSTPGYSTYLYVGVCACFKNQNPATPPANTDHLSLHYHL</sequence>
<name>A0ABN9HK99_9NEOB</name>
<reference evidence="1" key="1">
    <citation type="submission" date="2023-05" db="EMBL/GenBank/DDBJ databases">
        <authorList>
            <person name="Stuckert A."/>
        </authorList>
    </citation>
    <scope>NUCLEOTIDE SEQUENCE</scope>
</reference>
<proteinExistence type="predicted"/>
<comment type="caution">
    <text evidence="1">The sequence shown here is derived from an EMBL/GenBank/DDBJ whole genome shotgun (WGS) entry which is preliminary data.</text>
</comment>
<dbReference type="EMBL" id="CATNWA010021319">
    <property type="protein sequence ID" value="CAI9622214.1"/>
    <property type="molecule type" value="Genomic_DNA"/>
</dbReference>
<dbReference type="Proteomes" id="UP001162483">
    <property type="component" value="Unassembled WGS sequence"/>
</dbReference>
<gene>
    <name evidence="1" type="ORF">SPARVUS_LOCUS16254486</name>
</gene>
<protein>
    <submittedName>
        <fullName evidence="1">Uncharacterized protein</fullName>
    </submittedName>
</protein>
<feature type="non-terminal residue" evidence="1">
    <location>
        <position position="42"/>
    </location>
</feature>
<organism evidence="1 2">
    <name type="scientific">Staurois parvus</name>
    <dbReference type="NCBI Taxonomy" id="386267"/>
    <lineage>
        <taxon>Eukaryota</taxon>
        <taxon>Metazoa</taxon>
        <taxon>Chordata</taxon>
        <taxon>Craniata</taxon>
        <taxon>Vertebrata</taxon>
        <taxon>Euteleostomi</taxon>
        <taxon>Amphibia</taxon>
        <taxon>Batrachia</taxon>
        <taxon>Anura</taxon>
        <taxon>Neobatrachia</taxon>
        <taxon>Ranoidea</taxon>
        <taxon>Ranidae</taxon>
        <taxon>Staurois</taxon>
    </lineage>
</organism>
<accession>A0ABN9HK99</accession>
<evidence type="ECO:0000313" key="2">
    <source>
        <dbReference type="Proteomes" id="UP001162483"/>
    </source>
</evidence>
<evidence type="ECO:0000313" key="1">
    <source>
        <dbReference type="EMBL" id="CAI9622214.1"/>
    </source>
</evidence>
<keyword evidence="2" id="KW-1185">Reference proteome</keyword>